<evidence type="ECO:0000313" key="3">
    <source>
        <dbReference type="Proteomes" id="UP000265520"/>
    </source>
</evidence>
<proteinExistence type="predicted"/>
<feature type="compositionally biased region" description="Low complexity" evidence="1">
    <location>
        <begin position="1"/>
        <end position="11"/>
    </location>
</feature>
<dbReference type="Proteomes" id="UP000265520">
    <property type="component" value="Unassembled WGS sequence"/>
</dbReference>
<evidence type="ECO:0000313" key="2">
    <source>
        <dbReference type="EMBL" id="MCI84064.1"/>
    </source>
</evidence>
<evidence type="ECO:0000256" key="1">
    <source>
        <dbReference type="SAM" id="MobiDB-lite"/>
    </source>
</evidence>
<keyword evidence="3" id="KW-1185">Reference proteome</keyword>
<feature type="non-terminal residue" evidence="2">
    <location>
        <position position="1"/>
    </location>
</feature>
<reference evidence="2 3" key="1">
    <citation type="journal article" date="2018" name="Front. Plant Sci.">
        <title>Red Clover (Trifolium pratense) and Zigzag Clover (T. medium) - A Picture of Genomic Similarities and Differences.</title>
        <authorList>
            <person name="Dluhosova J."/>
            <person name="Istvanek J."/>
            <person name="Nedelnik J."/>
            <person name="Repkova J."/>
        </authorList>
    </citation>
    <scope>NUCLEOTIDE SEQUENCE [LARGE SCALE GENOMIC DNA]</scope>
    <source>
        <strain evidence="3">cv. 10/8</strain>
        <tissue evidence="2">Leaf</tissue>
    </source>
</reference>
<dbReference type="AlphaFoldDB" id="A0A392V726"/>
<feature type="compositionally biased region" description="Polar residues" evidence="1">
    <location>
        <begin position="61"/>
        <end position="72"/>
    </location>
</feature>
<comment type="caution">
    <text evidence="2">The sequence shown here is derived from an EMBL/GenBank/DDBJ whole genome shotgun (WGS) entry which is preliminary data.</text>
</comment>
<protein>
    <submittedName>
        <fullName evidence="2">Uncharacterized protein</fullName>
    </submittedName>
</protein>
<feature type="compositionally biased region" description="Basic and acidic residues" evidence="1">
    <location>
        <begin position="15"/>
        <end position="24"/>
    </location>
</feature>
<sequence length="72" mass="7738">PPREGGTSPTTKKGKTVDRADQRHRSPQGLMLMTKQGASASDNYRGGRGSRIPTPPRHDNNSPLQSPNGSDE</sequence>
<accession>A0A392V726</accession>
<feature type="non-terminal residue" evidence="2">
    <location>
        <position position="72"/>
    </location>
</feature>
<feature type="region of interest" description="Disordered" evidence="1">
    <location>
        <begin position="1"/>
        <end position="72"/>
    </location>
</feature>
<name>A0A392V726_9FABA</name>
<dbReference type="EMBL" id="LXQA011082036">
    <property type="protein sequence ID" value="MCI84064.1"/>
    <property type="molecule type" value="Genomic_DNA"/>
</dbReference>
<organism evidence="2 3">
    <name type="scientific">Trifolium medium</name>
    <dbReference type="NCBI Taxonomy" id="97028"/>
    <lineage>
        <taxon>Eukaryota</taxon>
        <taxon>Viridiplantae</taxon>
        <taxon>Streptophyta</taxon>
        <taxon>Embryophyta</taxon>
        <taxon>Tracheophyta</taxon>
        <taxon>Spermatophyta</taxon>
        <taxon>Magnoliopsida</taxon>
        <taxon>eudicotyledons</taxon>
        <taxon>Gunneridae</taxon>
        <taxon>Pentapetalae</taxon>
        <taxon>rosids</taxon>
        <taxon>fabids</taxon>
        <taxon>Fabales</taxon>
        <taxon>Fabaceae</taxon>
        <taxon>Papilionoideae</taxon>
        <taxon>50 kb inversion clade</taxon>
        <taxon>NPAAA clade</taxon>
        <taxon>Hologalegina</taxon>
        <taxon>IRL clade</taxon>
        <taxon>Trifolieae</taxon>
        <taxon>Trifolium</taxon>
    </lineage>
</organism>